<dbReference type="InterPro" id="IPR019474">
    <property type="entry name" value="Ub_conjug_fac_E4_core"/>
</dbReference>
<protein>
    <recommendedName>
        <fullName evidence="4">UBC core domain-containing protein</fullName>
    </recommendedName>
</protein>
<dbReference type="InterPro" id="IPR016135">
    <property type="entry name" value="UBQ-conjugating_enzyme/RWD"/>
</dbReference>
<dbReference type="GO" id="GO:0006511">
    <property type="term" value="P:ubiquitin-dependent protein catabolic process"/>
    <property type="evidence" value="ECO:0007669"/>
    <property type="project" value="InterPro"/>
</dbReference>
<dbReference type="Pfam" id="PF00179">
    <property type="entry name" value="UQ_con"/>
    <property type="match status" value="1"/>
</dbReference>
<dbReference type="Pfam" id="PF10408">
    <property type="entry name" value="Ufd2P_core"/>
    <property type="match status" value="1"/>
</dbReference>
<dbReference type="Gene3D" id="3.10.110.10">
    <property type="entry name" value="Ubiquitin Conjugating Enzyme"/>
    <property type="match status" value="1"/>
</dbReference>
<dbReference type="PROSITE" id="PS50127">
    <property type="entry name" value="UBC_2"/>
    <property type="match status" value="1"/>
</dbReference>
<dbReference type="PANTHER" id="PTHR46116">
    <property type="entry name" value="(E3-INDEPENDENT) E2 UBIQUITIN-CONJUGATING ENZYME"/>
    <property type="match status" value="1"/>
</dbReference>
<keyword evidence="1" id="KW-0808">Transferase</keyword>
<accession>A0AAD7UII6</accession>
<gene>
    <name evidence="5" type="ORF">CTAYLR_007283</name>
</gene>
<proteinExistence type="predicted"/>
<evidence type="ECO:0000313" key="6">
    <source>
        <dbReference type="Proteomes" id="UP001230188"/>
    </source>
</evidence>
<evidence type="ECO:0000256" key="1">
    <source>
        <dbReference type="ARBA" id="ARBA00022679"/>
    </source>
</evidence>
<reference evidence="5" key="1">
    <citation type="submission" date="2023-01" db="EMBL/GenBank/DDBJ databases">
        <title>Metagenome sequencing of chrysophaentin producing Chrysophaeum taylorii.</title>
        <authorList>
            <person name="Davison J."/>
            <person name="Bewley C."/>
        </authorList>
    </citation>
    <scope>NUCLEOTIDE SEQUENCE</scope>
    <source>
        <strain evidence="5">NIES-1699</strain>
    </source>
</reference>
<evidence type="ECO:0000259" key="4">
    <source>
        <dbReference type="PROSITE" id="PS50127"/>
    </source>
</evidence>
<dbReference type="Proteomes" id="UP001230188">
    <property type="component" value="Unassembled WGS sequence"/>
</dbReference>
<organism evidence="5 6">
    <name type="scientific">Chrysophaeum taylorii</name>
    <dbReference type="NCBI Taxonomy" id="2483200"/>
    <lineage>
        <taxon>Eukaryota</taxon>
        <taxon>Sar</taxon>
        <taxon>Stramenopiles</taxon>
        <taxon>Ochrophyta</taxon>
        <taxon>Pelagophyceae</taxon>
        <taxon>Pelagomonadales</taxon>
        <taxon>Pelagomonadaceae</taxon>
        <taxon>Chrysophaeum</taxon>
    </lineage>
</organism>
<evidence type="ECO:0000256" key="3">
    <source>
        <dbReference type="SAM" id="MobiDB-lite"/>
    </source>
</evidence>
<name>A0AAD7UII6_9STRA</name>
<evidence type="ECO:0000256" key="2">
    <source>
        <dbReference type="ARBA" id="ARBA00022786"/>
    </source>
</evidence>
<dbReference type="GO" id="GO:0000151">
    <property type="term" value="C:ubiquitin ligase complex"/>
    <property type="evidence" value="ECO:0007669"/>
    <property type="project" value="InterPro"/>
</dbReference>
<dbReference type="GO" id="GO:0005634">
    <property type="term" value="C:nucleus"/>
    <property type="evidence" value="ECO:0007669"/>
    <property type="project" value="TreeGrafter"/>
</dbReference>
<dbReference type="InterPro" id="IPR000608">
    <property type="entry name" value="UBC"/>
</dbReference>
<keyword evidence="6" id="KW-1185">Reference proteome</keyword>
<dbReference type="GO" id="GO:0034450">
    <property type="term" value="F:ubiquitin-ubiquitin ligase activity"/>
    <property type="evidence" value="ECO:0007669"/>
    <property type="project" value="InterPro"/>
</dbReference>
<feature type="region of interest" description="Disordered" evidence="3">
    <location>
        <begin position="1060"/>
        <end position="1104"/>
    </location>
</feature>
<dbReference type="SMART" id="SM00212">
    <property type="entry name" value="UBCc"/>
    <property type="match status" value="1"/>
</dbReference>
<dbReference type="GO" id="GO:0016567">
    <property type="term" value="P:protein ubiquitination"/>
    <property type="evidence" value="ECO:0007669"/>
    <property type="project" value="InterPro"/>
</dbReference>
<sequence>MSDQARMQKIGAEFAAALSAGDASKMEELAASAGKVLASVEADVFFSAEENRAELVKLMDAKLVEATTSVMPELASARIKGLWGRVASRLDDEASVRPLVRGAARIAGEAGLARALCSALEAEAVATGEGRVADKNVFSSSCLGPVIGVTSIVPTAALWEPRSSSEPRVAYFRDLPGFPRVRLEAFRRQANFLRAQLYGAQDAAVSMVEKCLKVDKKRRQDAVLAWLARGLAVCEESGARLNLAYVALRLAAPLVEDSDKGRGLLRKVDMTAGLKFGRGFPDEAPLLETDEVVSDDPTAAAAGTDTDDDDEEAALLAKAVEMSLDSRNATPLGFRGTSSLDFLTEIFWLAQRALGAVAAVADAMRDELKRVRAGRDEDAVAAAGMIHRGGWVTHLHDPRLLEVAGAVATASTKLVVDLSRRENAVATFSRVPASVVKRACDIWSLQLQAAAGESLFDPKTAATLCCALMKRPDLITSPVVHAKLVDVVSTMMFASSDRSTDVYAAPGRRLRRQGDQLHGAVMDDSRIRSELPVALATLYAQLHAIVGLDVDRDDGFDKFAVRHRINDLLLRLWRHPLGEPKKALQEYLRDNASITTACLDNIVYCAEDAVDRIRDGKAIEDAAAKLPEKPGTTTLADRLDPRRKHYYDAQRRATRGFLDIAISTLELVAELPVDFGSDSVASRAASLSLSLLNTFGGGGGASSVPRDLDVEDPRHRWGFDRPLLASHLVQLAIKVHARRPDALASAAQTADFDAYKVLAATNIPAIQQPEQPEQNPRAPDATVAALDAAIAKLKATEDVEADYAAAFDSRVPAVDLVPPGTISDYYFRDRPSATVKHLQRELRRLERDVPPPHVDGSVFARFDESNLQTARCCVAGPVDTPYFGGLFVFDVFYVSSYPALPPLVQLVTTGNGLARFNPNLYADGKVCLSLLGTWHAADETQKWNPKTSNLRQILLSIQAEILVAEPYFNEPGRDLQRGTPEGSSASAALNADLRLKTIRYAINDHLRRPPEGLEPVVKAHFDKVRPKLLKQCRRDVLDAPPHLQAATKRAVDDLINLLDRNYPAPTDDHLPPPPPKRAKQHDDALADQQHQDPLLPDTGLSPQP</sequence>
<comment type="caution">
    <text evidence="5">The sequence shown here is derived from an EMBL/GenBank/DDBJ whole genome shotgun (WGS) entry which is preliminary data.</text>
</comment>
<dbReference type="AlphaFoldDB" id="A0AAD7UII6"/>
<feature type="domain" description="UBC core" evidence="4">
    <location>
        <begin position="833"/>
        <end position="1002"/>
    </location>
</feature>
<evidence type="ECO:0000313" key="5">
    <source>
        <dbReference type="EMBL" id="KAJ8608279.1"/>
    </source>
</evidence>
<dbReference type="PANTHER" id="PTHR46116:SF39">
    <property type="entry name" value="BACULOVIRAL IAP REPEAT-CONTAINING PROTEIN 6"/>
    <property type="match status" value="1"/>
</dbReference>
<feature type="compositionally biased region" description="Low complexity" evidence="3">
    <location>
        <begin position="1086"/>
        <end position="1097"/>
    </location>
</feature>
<keyword evidence="2" id="KW-0833">Ubl conjugation pathway</keyword>
<dbReference type="SUPFAM" id="SSF54495">
    <property type="entry name" value="UBC-like"/>
    <property type="match status" value="1"/>
</dbReference>
<dbReference type="CDD" id="cd23810">
    <property type="entry name" value="UBCc_BIRC6"/>
    <property type="match status" value="1"/>
</dbReference>
<dbReference type="EMBL" id="JAQMWT010000177">
    <property type="protein sequence ID" value="KAJ8608279.1"/>
    <property type="molecule type" value="Genomic_DNA"/>
</dbReference>
<dbReference type="GO" id="GO:0004869">
    <property type="term" value="F:cysteine-type endopeptidase inhibitor activity"/>
    <property type="evidence" value="ECO:0007669"/>
    <property type="project" value="TreeGrafter"/>
</dbReference>